<comment type="caution">
    <text evidence="3">The sequence shown here is derived from an EMBL/GenBank/DDBJ whole genome shotgun (WGS) entry which is preliminary data.</text>
</comment>
<keyword evidence="2" id="KW-1133">Transmembrane helix</keyword>
<feature type="compositionally biased region" description="Basic and acidic residues" evidence="1">
    <location>
        <begin position="1"/>
        <end position="17"/>
    </location>
</feature>
<keyword evidence="2" id="KW-0812">Transmembrane</keyword>
<protein>
    <submittedName>
        <fullName evidence="3">Uncharacterized protein</fullName>
    </submittedName>
</protein>
<feature type="transmembrane region" description="Helical" evidence="2">
    <location>
        <begin position="72"/>
        <end position="96"/>
    </location>
</feature>
<evidence type="ECO:0000256" key="1">
    <source>
        <dbReference type="SAM" id="MobiDB-lite"/>
    </source>
</evidence>
<accession>A0A9W4UQU5</accession>
<sequence>MRGIRLLKELPNSRKEGSTLTTGAGQRNKRQVGVSAIAIEPSTQRNASPLDPVQTLQKREEEEGEGGVNRTLVTALAALLIVILLLALVVGGIYYLRKHTRSKVREIELKPSASRAGDRESSIRSSTASSDGFASKDTNTPGITLHKSPANSSTSLKRGSSSTVDEESSIGMSRDHLQTLRYEAGSPSPSIASVSSTAPLVSGSERPHDQHHLHQQQYSAQQPFAAAGHKRRISTQRRLSVQTTFRSLMVEHSSGSPLSSSTVLEAYDNSQAARASPVAKSPLKSPGFYKTPRNMD</sequence>
<reference evidence="3" key="1">
    <citation type="submission" date="2023-01" db="EMBL/GenBank/DDBJ databases">
        <authorList>
            <person name="Van Ghelder C."/>
            <person name="Rancurel C."/>
        </authorList>
    </citation>
    <scope>NUCLEOTIDE SEQUENCE</scope>
    <source>
        <strain evidence="3">CNCM I-4278</strain>
    </source>
</reference>
<dbReference type="AlphaFoldDB" id="A0A9W4UQU5"/>
<feature type="region of interest" description="Disordered" evidence="1">
    <location>
        <begin position="269"/>
        <end position="296"/>
    </location>
</feature>
<dbReference type="EMBL" id="CAOQHR010000010">
    <property type="protein sequence ID" value="CAI6340164.1"/>
    <property type="molecule type" value="Genomic_DNA"/>
</dbReference>
<keyword evidence="2" id="KW-0472">Membrane</keyword>
<feature type="compositionally biased region" description="Low complexity" evidence="1">
    <location>
        <begin position="184"/>
        <end position="199"/>
    </location>
</feature>
<keyword evidence="4" id="KW-1185">Reference proteome</keyword>
<feature type="region of interest" description="Disordered" evidence="1">
    <location>
        <begin position="184"/>
        <end position="217"/>
    </location>
</feature>
<evidence type="ECO:0000313" key="4">
    <source>
        <dbReference type="Proteomes" id="UP001152607"/>
    </source>
</evidence>
<gene>
    <name evidence="3" type="ORF">PDIGIT_LOCUS13335</name>
</gene>
<dbReference type="Proteomes" id="UP001152607">
    <property type="component" value="Unassembled WGS sequence"/>
</dbReference>
<feature type="region of interest" description="Disordered" evidence="1">
    <location>
        <begin position="1"/>
        <end position="67"/>
    </location>
</feature>
<organism evidence="3 4">
    <name type="scientific">Periconia digitata</name>
    <dbReference type="NCBI Taxonomy" id="1303443"/>
    <lineage>
        <taxon>Eukaryota</taxon>
        <taxon>Fungi</taxon>
        <taxon>Dikarya</taxon>
        <taxon>Ascomycota</taxon>
        <taxon>Pezizomycotina</taxon>
        <taxon>Dothideomycetes</taxon>
        <taxon>Pleosporomycetidae</taxon>
        <taxon>Pleosporales</taxon>
        <taxon>Massarineae</taxon>
        <taxon>Periconiaceae</taxon>
        <taxon>Periconia</taxon>
    </lineage>
</organism>
<name>A0A9W4UQU5_9PLEO</name>
<evidence type="ECO:0000313" key="3">
    <source>
        <dbReference type="EMBL" id="CAI6340164.1"/>
    </source>
</evidence>
<dbReference type="OrthoDB" id="10551755at2759"/>
<proteinExistence type="predicted"/>
<evidence type="ECO:0000256" key="2">
    <source>
        <dbReference type="SAM" id="Phobius"/>
    </source>
</evidence>
<feature type="region of interest" description="Disordered" evidence="1">
    <location>
        <begin position="111"/>
        <end position="172"/>
    </location>
</feature>
<feature type="compositionally biased region" description="Low complexity" evidence="1">
    <location>
        <begin position="152"/>
        <end position="162"/>
    </location>
</feature>